<reference evidence="3 4" key="1">
    <citation type="submission" date="2019-03" db="EMBL/GenBank/DDBJ databases">
        <title>Genomic Encyclopedia of Type Strains, Phase IV (KMG-IV): sequencing the most valuable type-strain genomes for metagenomic binning, comparative biology and taxonomic classification.</title>
        <authorList>
            <person name="Goeker M."/>
        </authorList>
    </citation>
    <scope>NUCLEOTIDE SEQUENCE [LARGE SCALE GENOMIC DNA]</scope>
    <source>
        <strain evidence="3 4">DSM 12121</strain>
    </source>
</reference>
<evidence type="ECO:0000313" key="3">
    <source>
        <dbReference type="EMBL" id="TDN53657.1"/>
    </source>
</evidence>
<dbReference type="PROSITE" id="PS51724">
    <property type="entry name" value="SPOR"/>
    <property type="match status" value="1"/>
</dbReference>
<evidence type="ECO:0000313" key="4">
    <source>
        <dbReference type="Proteomes" id="UP000295129"/>
    </source>
</evidence>
<dbReference type="Proteomes" id="UP000295129">
    <property type="component" value="Unassembled WGS sequence"/>
</dbReference>
<dbReference type="OrthoDB" id="5298866at2"/>
<dbReference type="EMBL" id="SNVV01000004">
    <property type="protein sequence ID" value="TDN53657.1"/>
    <property type="molecule type" value="Genomic_DNA"/>
</dbReference>
<dbReference type="InterPro" id="IPR007730">
    <property type="entry name" value="SPOR-like_dom"/>
</dbReference>
<comment type="caution">
    <text evidence="3">The sequence shown here is derived from an EMBL/GenBank/DDBJ whole genome shotgun (WGS) entry which is preliminary data.</text>
</comment>
<proteinExistence type="predicted"/>
<feature type="domain" description="SPOR" evidence="2">
    <location>
        <begin position="127"/>
        <end position="205"/>
    </location>
</feature>
<dbReference type="Pfam" id="PF05036">
    <property type="entry name" value="SPOR"/>
    <property type="match status" value="1"/>
</dbReference>
<sequence length="237" mass="25545">MSTLRFLFILLLLLNVLAFATLKGWLGGNAPTGEPERLNNQLAPERIQFIRKDGKEPAASQPAQADPAPLAPQQPVGTPQAQETPVPLPATAETLQCRAWTGLNTEDAGQLAEKLRAAGLQPRQSSYESVTAWWVRIPPQGSREAAERKVRELKALGVSDYFIVQDAGPTQYAVSLGLFKTENAANQQLAQLRSRGVRSAGITTRNGLHHRVEVSAPAGALTAYDGLDPAHQGECKP</sequence>
<dbReference type="GO" id="GO:0042834">
    <property type="term" value="F:peptidoglycan binding"/>
    <property type="evidence" value="ECO:0007669"/>
    <property type="project" value="InterPro"/>
</dbReference>
<feature type="compositionally biased region" description="Low complexity" evidence="1">
    <location>
        <begin position="57"/>
        <end position="75"/>
    </location>
</feature>
<dbReference type="RefSeq" id="WP_133589363.1">
    <property type="nucleotide sequence ID" value="NZ_SNVV01000004.1"/>
</dbReference>
<gene>
    <name evidence="3" type="ORF">C7389_1049</name>
</gene>
<dbReference type="SUPFAM" id="SSF110997">
    <property type="entry name" value="Sporulation related repeat"/>
    <property type="match status" value="1"/>
</dbReference>
<feature type="region of interest" description="Disordered" evidence="1">
    <location>
        <begin position="53"/>
        <end position="85"/>
    </location>
</feature>
<protein>
    <submittedName>
        <fullName evidence="3">Sporulation related protein</fullName>
    </submittedName>
</protein>
<dbReference type="AlphaFoldDB" id="A0A4R6E6T3"/>
<organism evidence="3 4">
    <name type="scientific">Azoarcus indigens</name>
    <dbReference type="NCBI Taxonomy" id="29545"/>
    <lineage>
        <taxon>Bacteria</taxon>
        <taxon>Pseudomonadati</taxon>
        <taxon>Pseudomonadota</taxon>
        <taxon>Betaproteobacteria</taxon>
        <taxon>Rhodocyclales</taxon>
        <taxon>Zoogloeaceae</taxon>
        <taxon>Azoarcus</taxon>
    </lineage>
</organism>
<dbReference type="InterPro" id="IPR036680">
    <property type="entry name" value="SPOR-like_sf"/>
</dbReference>
<evidence type="ECO:0000259" key="2">
    <source>
        <dbReference type="PROSITE" id="PS51724"/>
    </source>
</evidence>
<keyword evidence="4" id="KW-1185">Reference proteome</keyword>
<dbReference type="Gene3D" id="3.30.70.1070">
    <property type="entry name" value="Sporulation related repeat"/>
    <property type="match status" value="1"/>
</dbReference>
<evidence type="ECO:0000256" key="1">
    <source>
        <dbReference type="SAM" id="MobiDB-lite"/>
    </source>
</evidence>
<name>A0A4R6E6T3_9RHOO</name>
<accession>A0A4R6E6T3</accession>